<evidence type="ECO:0000256" key="2">
    <source>
        <dbReference type="ARBA" id="ARBA00004286"/>
    </source>
</evidence>
<dbReference type="Gene3D" id="1.10.30.10">
    <property type="entry name" value="High mobility group box domain"/>
    <property type="match status" value="2"/>
</dbReference>
<feature type="DNA-binding region" description="HMG box" evidence="8">
    <location>
        <begin position="115"/>
        <end position="183"/>
    </location>
</feature>
<proteinExistence type="inferred from homology"/>
<dbReference type="PANTHER" id="PTHR48112">
    <property type="entry name" value="HIGH MOBILITY GROUP PROTEIN DSP1"/>
    <property type="match status" value="1"/>
</dbReference>
<comment type="subcellular location">
    <subcellularLocation>
        <location evidence="2">Chromosome</location>
    </subcellularLocation>
    <subcellularLocation>
        <location evidence="1">Nucleus</location>
    </subcellularLocation>
</comment>
<dbReference type="OrthoDB" id="1919336at2759"/>
<dbReference type="Pfam" id="PF09011">
    <property type="entry name" value="HMG_box_2"/>
    <property type="match status" value="1"/>
</dbReference>
<evidence type="ECO:0000256" key="9">
    <source>
        <dbReference type="SAM" id="MobiDB-lite"/>
    </source>
</evidence>
<evidence type="ECO:0000256" key="3">
    <source>
        <dbReference type="ARBA" id="ARBA00008774"/>
    </source>
</evidence>
<accession>A0A7R9A069</accession>
<evidence type="ECO:0000313" key="11">
    <source>
        <dbReference type="EMBL" id="CAD7242840.1"/>
    </source>
</evidence>
<feature type="region of interest" description="Disordered" evidence="9">
    <location>
        <begin position="170"/>
        <end position="215"/>
    </location>
</feature>
<dbReference type="SMART" id="SM00398">
    <property type="entry name" value="HMG"/>
    <property type="match status" value="2"/>
</dbReference>
<dbReference type="PROSITE" id="PS50118">
    <property type="entry name" value="HMG_BOX_2"/>
    <property type="match status" value="2"/>
</dbReference>
<feature type="domain" description="HMG box" evidence="10">
    <location>
        <begin position="115"/>
        <end position="183"/>
    </location>
</feature>
<name>A0A7R9A069_9CRUS</name>
<dbReference type="CDD" id="cd21978">
    <property type="entry name" value="HMG-box_HMGB_rpt1"/>
    <property type="match status" value="1"/>
</dbReference>
<dbReference type="EMBL" id="LR899841">
    <property type="protein sequence ID" value="CAD7242840.1"/>
    <property type="molecule type" value="Genomic_DNA"/>
</dbReference>
<dbReference type="FunFam" id="1.10.30.10:FF:000016">
    <property type="entry name" value="FACT complex subunit SSRP1"/>
    <property type="match status" value="1"/>
</dbReference>
<keyword evidence="6 8" id="KW-0238">DNA-binding</keyword>
<reference evidence="11" key="1">
    <citation type="submission" date="2020-11" db="EMBL/GenBank/DDBJ databases">
        <authorList>
            <person name="Tran Van P."/>
        </authorList>
    </citation>
    <scope>NUCLEOTIDE SEQUENCE</scope>
</reference>
<protein>
    <recommendedName>
        <fullName evidence="10">HMG box domain-containing protein</fullName>
    </recommendedName>
</protein>
<dbReference type="GO" id="GO:0005634">
    <property type="term" value="C:nucleus"/>
    <property type="evidence" value="ECO:0007669"/>
    <property type="project" value="UniProtKB-SubCell"/>
</dbReference>
<comment type="similarity">
    <text evidence="3">Belongs to the HMGB family.</text>
</comment>
<evidence type="ECO:0000256" key="4">
    <source>
        <dbReference type="ARBA" id="ARBA00022454"/>
    </source>
</evidence>
<dbReference type="InterPro" id="IPR036910">
    <property type="entry name" value="HMG_box_dom_sf"/>
</dbReference>
<keyword evidence="4" id="KW-0158">Chromosome</keyword>
<dbReference type="PANTHER" id="PTHR48112:SF32">
    <property type="entry name" value="HIGH MOBILITY GROUP PROTEIN B3"/>
    <property type="match status" value="1"/>
</dbReference>
<feature type="compositionally biased region" description="Acidic residues" evidence="9">
    <location>
        <begin position="194"/>
        <end position="215"/>
    </location>
</feature>
<dbReference type="GO" id="GO:0003677">
    <property type="term" value="F:DNA binding"/>
    <property type="evidence" value="ECO:0007669"/>
    <property type="project" value="UniProtKB-UniRule"/>
</dbReference>
<dbReference type="Pfam" id="PF00505">
    <property type="entry name" value="HMG_box"/>
    <property type="match status" value="1"/>
</dbReference>
<feature type="region of interest" description="Disordered" evidence="9">
    <location>
        <begin position="87"/>
        <end position="113"/>
    </location>
</feature>
<evidence type="ECO:0000256" key="5">
    <source>
        <dbReference type="ARBA" id="ARBA00022737"/>
    </source>
</evidence>
<feature type="domain" description="HMG box" evidence="10">
    <location>
        <begin position="25"/>
        <end position="95"/>
    </location>
</feature>
<evidence type="ECO:0000256" key="8">
    <source>
        <dbReference type="PROSITE-ProRule" id="PRU00267"/>
    </source>
</evidence>
<dbReference type="InterPro" id="IPR050342">
    <property type="entry name" value="HMGB"/>
</dbReference>
<keyword evidence="7 8" id="KW-0539">Nucleus</keyword>
<keyword evidence="5" id="KW-0677">Repeat</keyword>
<organism evidence="11">
    <name type="scientific">Darwinula stevensoni</name>
    <dbReference type="NCBI Taxonomy" id="69355"/>
    <lineage>
        <taxon>Eukaryota</taxon>
        <taxon>Metazoa</taxon>
        <taxon>Ecdysozoa</taxon>
        <taxon>Arthropoda</taxon>
        <taxon>Crustacea</taxon>
        <taxon>Oligostraca</taxon>
        <taxon>Ostracoda</taxon>
        <taxon>Podocopa</taxon>
        <taxon>Podocopida</taxon>
        <taxon>Darwinulocopina</taxon>
        <taxon>Darwinuloidea</taxon>
        <taxon>Darwinulidae</taxon>
        <taxon>Darwinula</taxon>
    </lineage>
</organism>
<keyword evidence="12" id="KW-1185">Reference proteome</keyword>
<dbReference type="PROSITE" id="PS00353">
    <property type="entry name" value="HMG_BOX_1"/>
    <property type="match status" value="1"/>
</dbReference>
<evidence type="ECO:0000313" key="12">
    <source>
        <dbReference type="Proteomes" id="UP000677054"/>
    </source>
</evidence>
<evidence type="ECO:0000256" key="7">
    <source>
        <dbReference type="ARBA" id="ARBA00023242"/>
    </source>
</evidence>
<evidence type="ECO:0000256" key="6">
    <source>
        <dbReference type="ARBA" id="ARBA00023125"/>
    </source>
</evidence>
<dbReference type="InterPro" id="IPR009071">
    <property type="entry name" value="HMG_box_dom"/>
</dbReference>
<gene>
    <name evidence="11" type="ORF">DSTB1V02_LOCUS2784</name>
</gene>
<feature type="non-terminal residue" evidence="11">
    <location>
        <position position="215"/>
    </location>
</feature>
<dbReference type="PRINTS" id="PR00886">
    <property type="entry name" value="HIGHMOBLTY12"/>
</dbReference>
<feature type="compositionally biased region" description="Basic and acidic residues" evidence="9">
    <location>
        <begin position="170"/>
        <end position="181"/>
    </location>
</feature>
<dbReference type="SUPFAM" id="SSF47095">
    <property type="entry name" value="HMG-box"/>
    <property type="match status" value="2"/>
</dbReference>
<dbReference type="FunFam" id="1.10.30.10:FF:000013">
    <property type="entry name" value="High mobility group protein B3"/>
    <property type="match status" value="1"/>
</dbReference>
<sequence>CFLELQVYFNFTEIMPRAKADADKPRGRMSAYAFFVQTCREEHKKKHPNENVVFSEFSKKCAERWKTMNEKEKGRFHEMAARDKQRFDSEMSNYKSTGKGAGGRKRKRAKDPAAPKRALSAFFWFCADERPKVRALNPDYAVGDVAKELGKRWADATPEVKSKYEAMAAKDKGRYEREMTAYRKKPKANSANEEGGDDDDEEEEEEDYDDDEGDE</sequence>
<dbReference type="AlphaFoldDB" id="A0A7R9A069"/>
<dbReference type="EMBL" id="CAJPEV010000324">
    <property type="protein sequence ID" value="CAG0883990.1"/>
    <property type="molecule type" value="Genomic_DNA"/>
</dbReference>
<feature type="DNA-binding region" description="HMG box" evidence="8">
    <location>
        <begin position="25"/>
        <end position="95"/>
    </location>
</feature>
<dbReference type="InterPro" id="IPR017967">
    <property type="entry name" value="HMG_boxA_CS"/>
</dbReference>
<evidence type="ECO:0000256" key="1">
    <source>
        <dbReference type="ARBA" id="ARBA00004123"/>
    </source>
</evidence>
<dbReference type="Proteomes" id="UP000677054">
    <property type="component" value="Unassembled WGS sequence"/>
</dbReference>
<evidence type="ECO:0000259" key="10">
    <source>
        <dbReference type="PROSITE" id="PS50118"/>
    </source>
</evidence>
<dbReference type="GO" id="GO:0005694">
    <property type="term" value="C:chromosome"/>
    <property type="evidence" value="ECO:0007669"/>
    <property type="project" value="UniProtKB-SubCell"/>
</dbReference>